<feature type="compositionally biased region" description="Basic and acidic residues" evidence="1">
    <location>
        <begin position="221"/>
        <end position="231"/>
    </location>
</feature>
<evidence type="ECO:0000313" key="2">
    <source>
        <dbReference type="EMBL" id="KGQ02325.1"/>
    </source>
</evidence>
<feature type="compositionally biased region" description="Basic and acidic residues" evidence="1">
    <location>
        <begin position="24"/>
        <end position="38"/>
    </location>
</feature>
<feature type="region of interest" description="Disordered" evidence="1">
    <location>
        <begin position="1"/>
        <end position="38"/>
    </location>
</feature>
<dbReference type="EMBL" id="ANFO01001643">
    <property type="protein sequence ID" value="KGQ02325.1"/>
    <property type="molecule type" value="Genomic_DNA"/>
</dbReference>
<dbReference type="AlphaFoldDB" id="A0A0A2V896"/>
<proteinExistence type="predicted"/>
<evidence type="ECO:0000256" key="1">
    <source>
        <dbReference type="SAM" id="MobiDB-lite"/>
    </source>
</evidence>
<protein>
    <submittedName>
        <fullName evidence="2">Uncharacterized protein</fullName>
    </submittedName>
</protein>
<dbReference type="HOGENOM" id="CLU_1073578_0_0_1"/>
<comment type="caution">
    <text evidence="2">The sequence shown here is derived from an EMBL/GenBank/DDBJ whole genome shotgun (WGS) entry which is preliminary data.</text>
</comment>
<name>A0A0A2V896_BEABA</name>
<organism evidence="2 3">
    <name type="scientific">Beauveria bassiana D1-5</name>
    <dbReference type="NCBI Taxonomy" id="1245745"/>
    <lineage>
        <taxon>Eukaryota</taxon>
        <taxon>Fungi</taxon>
        <taxon>Dikarya</taxon>
        <taxon>Ascomycota</taxon>
        <taxon>Pezizomycotina</taxon>
        <taxon>Sordariomycetes</taxon>
        <taxon>Hypocreomycetidae</taxon>
        <taxon>Hypocreales</taxon>
        <taxon>Cordycipitaceae</taxon>
        <taxon>Beauveria</taxon>
    </lineage>
</organism>
<evidence type="ECO:0000313" key="3">
    <source>
        <dbReference type="Proteomes" id="UP000030106"/>
    </source>
</evidence>
<accession>A0A0A2V896</accession>
<sequence length="259" mass="29007">MHVRQEGRQHALARHAVQQAAGHHHVDERRVGHGEHRDHRHDVFHRQAGRGALDHQHQRRAAAGQFAHRHQRHRADRHQHVDHRSQPQAGQHHLGENAAGVVGLLGHVDRVLEADHGEECQRRGRGDGQEHALVFRRVEGDDAREIGLALRHGVEAQQDHHQQARQFDQGQHHVGAHALGRAAQVHQHHQRHEAQRARGDPGLVGLDAEGREQVGQRGQQRHAEGHQERQPGRAADFLGDLSGQGVDAGAQDVTDDEQQ</sequence>
<reference evidence="2 3" key="1">
    <citation type="submission" date="2012-10" db="EMBL/GenBank/DDBJ databases">
        <title>Genome sequencing and analysis of entomopathogenic fungi Beauveria bassiana D1-5.</title>
        <authorList>
            <person name="Li Q."/>
            <person name="Wang L."/>
            <person name="Zhang Z."/>
            <person name="Wang Q."/>
            <person name="Ren J."/>
            <person name="Wang M."/>
            <person name="Xu W."/>
            <person name="Wang J."/>
            <person name="Lu Y."/>
            <person name="Du Q."/>
            <person name="Sun Z."/>
        </authorList>
    </citation>
    <scope>NUCLEOTIDE SEQUENCE [LARGE SCALE GENOMIC DNA]</scope>
    <source>
        <strain evidence="2 3">D1-5</strain>
    </source>
</reference>
<gene>
    <name evidence="2" type="ORF">BBAD15_g12465</name>
</gene>
<feature type="region of interest" description="Disordered" evidence="1">
    <location>
        <begin position="181"/>
        <end position="259"/>
    </location>
</feature>
<dbReference type="Proteomes" id="UP000030106">
    <property type="component" value="Unassembled WGS sequence"/>
</dbReference>